<comment type="caution">
    <text evidence="9">The sequence shown here is derived from an EMBL/GenBank/DDBJ whole genome shotgun (WGS) entry which is preliminary data.</text>
</comment>
<evidence type="ECO:0000256" key="4">
    <source>
        <dbReference type="ARBA" id="ARBA00022840"/>
    </source>
</evidence>
<keyword evidence="3" id="KW-0347">Helicase</keyword>
<evidence type="ECO:0000313" key="9">
    <source>
        <dbReference type="EMBL" id="KAK9864984.1"/>
    </source>
</evidence>
<evidence type="ECO:0000256" key="5">
    <source>
        <dbReference type="SAM" id="Coils"/>
    </source>
</evidence>
<dbReference type="GO" id="GO:0004386">
    <property type="term" value="F:helicase activity"/>
    <property type="evidence" value="ECO:0007669"/>
    <property type="project" value="UniProtKB-KW"/>
</dbReference>
<keyword evidence="2" id="KW-0378">Hydrolase</keyword>
<keyword evidence="5" id="KW-0175">Coiled coil</keyword>
<sequence length="603" mass="65177">MWRQLLLNGSHLIMHLIIAGCSTLPWGKASSSDSSNAMGWSCWTPGFDTAGQCIILQNRYEEAEVALEIIAKGPEPLQSQFSIGYNMVLNLLHRFTLPEAQAFVQRSFNAFLRGEGWRRKLAEIETMEQRVRIMLDQVAAADGKDGTRGAAAAYEKAKGRLKEERRALKLLTSQATDERGLLATQTLEAAGLPHMVGLSLDPANPDDFHLLPGMVVAEVNGLDSPSLDQHAKATIQWLCLTSDNRMLIVQPRHIGGFVEGVLGAAEGGRALLAISQAADTHDAFGWRQAVGGFLSAPGTGTTAPFAARIPGIEAITPLPLSKAMEEAVEQQQDRAAEARRSMLKLKAEAQAFSGPGPGRLRIKAESLQRRADEAREDLENQQGAGTWRAFQSIMAMLSQADALDGDTIFRAGQPAGRARGPGKEPSAGGEGQRVRLLPLGDVARQINGSNELWLATVLSSPEIQTLTPPQLAALLSGITGDMGTRPSMTARYEASAAVTGCMEALEPARMALYQLQMAHGLEIPLAVDLRLAGLVEAWANGVAWKQIMRDCNLDDGDVARLFSRTADLLRQAAHCPGLEPDLRRSARRAMRDLDRPPISDLVM</sequence>
<organism evidence="9 10">
    <name type="scientific">Apatococcus fuscideae</name>
    <dbReference type="NCBI Taxonomy" id="2026836"/>
    <lineage>
        <taxon>Eukaryota</taxon>
        <taxon>Viridiplantae</taxon>
        <taxon>Chlorophyta</taxon>
        <taxon>core chlorophytes</taxon>
        <taxon>Trebouxiophyceae</taxon>
        <taxon>Chlorellales</taxon>
        <taxon>Chlorellaceae</taxon>
        <taxon>Apatococcus</taxon>
    </lineage>
</organism>
<keyword evidence="7" id="KW-0732">Signal</keyword>
<dbReference type="PROSITE" id="PS51257">
    <property type="entry name" value="PROKAR_LIPOPROTEIN"/>
    <property type="match status" value="1"/>
</dbReference>
<dbReference type="PANTHER" id="PTHR12131">
    <property type="entry name" value="ATP-DEPENDENT RNA AND DNA HELICASE"/>
    <property type="match status" value="1"/>
</dbReference>
<feature type="coiled-coil region" evidence="5">
    <location>
        <begin position="321"/>
        <end position="384"/>
    </location>
</feature>
<feature type="chain" id="PRO_5043777459" description="ATP-dependent RNA helicase Ski2/MTR4 C-terminal domain-containing protein" evidence="7">
    <location>
        <begin position="30"/>
        <end position="603"/>
    </location>
</feature>
<dbReference type="InterPro" id="IPR050699">
    <property type="entry name" value="RNA-DNA_Helicase"/>
</dbReference>
<proteinExistence type="predicted"/>
<protein>
    <recommendedName>
        <fullName evidence="8">ATP-dependent RNA helicase Ski2/MTR4 C-terminal domain-containing protein</fullName>
    </recommendedName>
</protein>
<keyword evidence="4" id="KW-0067">ATP-binding</keyword>
<evidence type="ECO:0000256" key="7">
    <source>
        <dbReference type="SAM" id="SignalP"/>
    </source>
</evidence>
<reference evidence="9 10" key="1">
    <citation type="journal article" date="2024" name="Nat. Commun.">
        <title>Phylogenomics reveals the evolutionary origins of lichenization in chlorophyte algae.</title>
        <authorList>
            <person name="Puginier C."/>
            <person name="Libourel C."/>
            <person name="Otte J."/>
            <person name="Skaloud P."/>
            <person name="Haon M."/>
            <person name="Grisel S."/>
            <person name="Petersen M."/>
            <person name="Berrin J.G."/>
            <person name="Delaux P.M."/>
            <person name="Dal Grande F."/>
            <person name="Keller J."/>
        </authorList>
    </citation>
    <scope>NUCLEOTIDE SEQUENCE [LARGE SCALE GENOMIC DNA]</scope>
    <source>
        <strain evidence="9 10">SAG 2523</strain>
    </source>
</reference>
<feature type="region of interest" description="Disordered" evidence="6">
    <location>
        <begin position="411"/>
        <end position="434"/>
    </location>
</feature>
<dbReference type="EMBL" id="JALJOV010000296">
    <property type="protein sequence ID" value="KAK9864984.1"/>
    <property type="molecule type" value="Genomic_DNA"/>
</dbReference>
<dbReference type="PANTHER" id="PTHR12131:SF1">
    <property type="entry name" value="ATP-DEPENDENT RNA HELICASE SUPV3L1, MITOCHONDRIAL-RELATED"/>
    <property type="match status" value="1"/>
</dbReference>
<evidence type="ECO:0000259" key="8">
    <source>
        <dbReference type="SMART" id="SM01142"/>
    </source>
</evidence>
<dbReference type="Gene3D" id="1.10.3380.30">
    <property type="match status" value="1"/>
</dbReference>
<feature type="signal peptide" evidence="7">
    <location>
        <begin position="1"/>
        <end position="29"/>
    </location>
</feature>
<evidence type="ECO:0000256" key="2">
    <source>
        <dbReference type="ARBA" id="ARBA00022801"/>
    </source>
</evidence>
<evidence type="ECO:0000256" key="1">
    <source>
        <dbReference type="ARBA" id="ARBA00022741"/>
    </source>
</evidence>
<gene>
    <name evidence="9" type="ORF">WJX84_003031</name>
</gene>
<accession>A0AAW1T864</accession>
<dbReference type="Proteomes" id="UP001485043">
    <property type="component" value="Unassembled WGS sequence"/>
</dbReference>
<dbReference type="GO" id="GO:0055087">
    <property type="term" value="C:Ski complex"/>
    <property type="evidence" value="ECO:0007669"/>
    <property type="project" value="TreeGrafter"/>
</dbReference>
<keyword evidence="1" id="KW-0547">Nucleotide-binding</keyword>
<dbReference type="GO" id="GO:0016787">
    <property type="term" value="F:hydrolase activity"/>
    <property type="evidence" value="ECO:0007669"/>
    <property type="project" value="UniProtKB-KW"/>
</dbReference>
<keyword evidence="10" id="KW-1185">Reference proteome</keyword>
<evidence type="ECO:0000256" key="6">
    <source>
        <dbReference type="SAM" id="MobiDB-lite"/>
    </source>
</evidence>
<feature type="domain" description="ATP-dependent RNA helicase Ski2/MTR4 C-terminal" evidence="8">
    <location>
        <begin position="431"/>
        <end position="602"/>
    </location>
</feature>
<dbReference type="GO" id="GO:0005524">
    <property type="term" value="F:ATP binding"/>
    <property type="evidence" value="ECO:0007669"/>
    <property type="project" value="UniProtKB-KW"/>
</dbReference>
<evidence type="ECO:0000256" key="3">
    <source>
        <dbReference type="ARBA" id="ARBA00022806"/>
    </source>
</evidence>
<dbReference type="InterPro" id="IPR012961">
    <property type="entry name" value="Ski2/MTR4_C"/>
</dbReference>
<name>A0AAW1T864_9CHLO</name>
<evidence type="ECO:0000313" key="10">
    <source>
        <dbReference type="Proteomes" id="UP001485043"/>
    </source>
</evidence>
<dbReference type="AlphaFoldDB" id="A0AAW1T864"/>
<dbReference type="SMART" id="SM01142">
    <property type="entry name" value="DSHCT"/>
    <property type="match status" value="1"/>
</dbReference>
<dbReference type="Pfam" id="PF08148">
    <property type="entry name" value="DSHCT"/>
    <property type="match status" value="1"/>
</dbReference>
<dbReference type="GO" id="GO:0070478">
    <property type="term" value="P:nuclear-transcribed mRNA catabolic process, 3'-5' exonucleolytic nonsense-mediated decay"/>
    <property type="evidence" value="ECO:0007669"/>
    <property type="project" value="TreeGrafter"/>
</dbReference>